<evidence type="ECO:0000256" key="8">
    <source>
        <dbReference type="ARBA" id="ARBA00023070"/>
    </source>
</evidence>
<dbReference type="InterPro" id="IPR050982">
    <property type="entry name" value="Auxin_biosynth/cation_transpt"/>
</dbReference>
<dbReference type="GO" id="GO:0009851">
    <property type="term" value="P:auxin biosynthetic process"/>
    <property type="evidence" value="ECO:0007669"/>
    <property type="project" value="UniProtKB-KW"/>
</dbReference>
<proteinExistence type="inferred from homology"/>
<evidence type="ECO:0000256" key="5">
    <source>
        <dbReference type="ARBA" id="ARBA00022827"/>
    </source>
</evidence>
<keyword evidence="12" id="KW-1185">Reference proteome</keyword>
<dbReference type="EC" id="1.-.-.-" evidence="10"/>
<dbReference type="GO" id="GO:0103075">
    <property type="term" value="F:indole-3-pyruvate monooxygenase activity"/>
    <property type="evidence" value="ECO:0007669"/>
    <property type="project" value="UniProtKB-EC"/>
</dbReference>
<comment type="catalytic activity">
    <reaction evidence="9">
        <text>indole-3-pyruvate + NADPH + O2 + H(+) = (indol-3-yl)acetate + CO2 + NADP(+) + H2O</text>
        <dbReference type="Rhea" id="RHEA:34331"/>
        <dbReference type="ChEBI" id="CHEBI:15377"/>
        <dbReference type="ChEBI" id="CHEBI:15378"/>
        <dbReference type="ChEBI" id="CHEBI:15379"/>
        <dbReference type="ChEBI" id="CHEBI:16526"/>
        <dbReference type="ChEBI" id="CHEBI:17640"/>
        <dbReference type="ChEBI" id="CHEBI:30854"/>
        <dbReference type="ChEBI" id="CHEBI:57783"/>
        <dbReference type="ChEBI" id="CHEBI:58349"/>
        <dbReference type="EC" id="1.14.13.168"/>
    </reaction>
</comment>
<organism evidence="11 12">
    <name type="scientific">Tripterygium wilfordii</name>
    <name type="common">Thunder God vine</name>
    <dbReference type="NCBI Taxonomy" id="458696"/>
    <lineage>
        <taxon>Eukaryota</taxon>
        <taxon>Viridiplantae</taxon>
        <taxon>Streptophyta</taxon>
        <taxon>Embryophyta</taxon>
        <taxon>Tracheophyta</taxon>
        <taxon>Spermatophyta</taxon>
        <taxon>Magnoliopsida</taxon>
        <taxon>eudicotyledons</taxon>
        <taxon>Gunneridae</taxon>
        <taxon>Pentapetalae</taxon>
        <taxon>rosids</taxon>
        <taxon>fabids</taxon>
        <taxon>Celastrales</taxon>
        <taxon>Celastraceae</taxon>
        <taxon>Tripterygium</taxon>
    </lineage>
</organism>
<evidence type="ECO:0000256" key="9">
    <source>
        <dbReference type="ARBA" id="ARBA00047707"/>
    </source>
</evidence>
<keyword evidence="10 11" id="KW-0503">Monooxygenase</keyword>
<keyword evidence="6" id="KW-0521">NADP</keyword>
<protein>
    <recommendedName>
        <fullName evidence="10">Flavin-containing monooxygenase</fullName>
        <ecNumber evidence="10">1.-.-.-</ecNumber>
    </recommendedName>
</protein>
<keyword evidence="5 10" id="KW-0274">FAD</keyword>
<accession>A0A7J7C0R9</accession>
<keyword evidence="7 10" id="KW-0560">Oxidoreductase</keyword>
<evidence type="ECO:0000256" key="7">
    <source>
        <dbReference type="ARBA" id="ARBA00023002"/>
    </source>
</evidence>
<comment type="cofactor">
    <cofactor evidence="1 10">
        <name>FAD</name>
        <dbReference type="ChEBI" id="CHEBI:57692"/>
    </cofactor>
</comment>
<dbReference type="GO" id="GO:0050660">
    <property type="term" value="F:flavin adenine dinucleotide binding"/>
    <property type="evidence" value="ECO:0007669"/>
    <property type="project" value="InterPro"/>
</dbReference>
<dbReference type="InterPro" id="IPR020946">
    <property type="entry name" value="Flavin_mOase-like"/>
</dbReference>
<dbReference type="SUPFAM" id="SSF51905">
    <property type="entry name" value="FAD/NAD(P)-binding domain"/>
    <property type="match status" value="1"/>
</dbReference>
<evidence type="ECO:0000313" key="11">
    <source>
        <dbReference type="EMBL" id="KAF5727711.1"/>
    </source>
</evidence>
<evidence type="ECO:0000256" key="3">
    <source>
        <dbReference type="ARBA" id="ARBA00009183"/>
    </source>
</evidence>
<evidence type="ECO:0000256" key="6">
    <source>
        <dbReference type="ARBA" id="ARBA00022857"/>
    </source>
</evidence>
<comment type="pathway">
    <text evidence="2">Plant hormone metabolism; auxin biosynthesis.</text>
</comment>
<keyword evidence="4 10" id="KW-0285">Flavoprotein</keyword>
<evidence type="ECO:0000313" key="12">
    <source>
        <dbReference type="Proteomes" id="UP000593562"/>
    </source>
</evidence>
<dbReference type="Gene3D" id="3.50.50.60">
    <property type="entry name" value="FAD/NAD(P)-binding domain"/>
    <property type="match status" value="1"/>
</dbReference>
<dbReference type="GO" id="GO:0050661">
    <property type="term" value="F:NADP binding"/>
    <property type="evidence" value="ECO:0007669"/>
    <property type="project" value="InterPro"/>
</dbReference>
<evidence type="ECO:0000256" key="1">
    <source>
        <dbReference type="ARBA" id="ARBA00001974"/>
    </source>
</evidence>
<dbReference type="PANTHER" id="PTHR43539:SF77">
    <property type="entry name" value="DISULFIDE OXIDOREDUCTASE_MONOOXYGENASE_OXIDOREDUCTASE"/>
    <property type="match status" value="1"/>
</dbReference>
<dbReference type="InterPro" id="IPR036188">
    <property type="entry name" value="FAD/NAD-bd_sf"/>
</dbReference>
<evidence type="ECO:0000256" key="2">
    <source>
        <dbReference type="ARBA" id="ARBA00004814"/>
    </source>
</evidence>
<dbReference type="EMBL" id="JAAARO010000022">
    <property type="protein sequence ID" value="KAF5727711.1"/>
    <property type="molecule type" value="Genomic_DNA"/>
</dbReference>
<evidence type="ECO:0000256" key="10">
    <source>
        <dbReference type="RuleBase" id="RU361177"/>
    </source>
</evidence>
<name>A0A7J7C0R9_TRIWF</name>
<dbReference type="PANTHER" id="PTHR43539">
    <property type="entry name" value="FLAVIN-BINDING MONOOXYGENASE-LIKE PROTEIN (AFU_ORTHOLOGUE AFUA_4G09220)"/>
    <property type="match status" value="1"/>
</dbReference>
<dbReference type="GO" id="GO:0004499">
    <property type="term" value="F:N,N-dimethylaniline monooxygenase activity"/>
    <property type="evidence" value="ECO:0007669"/>
    <property type="project" value="InterPro"/>
</dbReference>
<keyword evidence="8" id="KW-0073">Auxin biosynthesis</keyword>
<evidence type="ECO:0000256" key="4">
    <source>
        <dbReference type="ARBA" id="ARBA00022630"/>
    </source>
</evidence>
<reference evidence="11 12" key="1">
    <citation type="journal article" date="2020" name="Nat. Commun.">
        <title>Genome of Tripterygium wilfordii and identification of cytochrome P450 involved in triptolide biosynthesis.</title>
        <authorList>
            <person name="Tu L."/>
            <person name="Su P."/>
            <person name="Zhang Z."/>
            <person name="Gao L."/>
            <person name="Wang J."/>
            <person name="Hu T."/>
            <person name="Zhou J."/>
            <person name="Zhang Y."/>
            <person name="Zhao Y."/>
            <person name="Liu Y."/>
            <person name="Song Y."/>
            <person name="Tong Y."/>
            <person name="Lu Y."/>
            <person name="Yang J."/>
            <person name="Xu C."/>
            <person name="Jia M."/>
            <person name="Peters R.J."/>
            <person name="Huang L."/>
            <person name="Gao W."/>
        </authorList>
    </citation>
    <scope>NUCLEOTIDE SEQUENCE [LARGE SCALE GENOMIC DNA]</scope>
    <source>
        <strain evidence="12">cv. XIE 37</strain>
        <tissue evidence="11">Leaf</tissue>
    </source>
</reference>
<sequence length="170" mass="18763">MVRIGMLLLMKKFPVWLVDFIVKSLAFYVYGDLTKSGIRRPKSGPFFLKATTGRSAVIDVGTVKKIKDGGIKVVPAITRVNEKSVVFENGIEKQFDAIVFATGYRSLANTWLKDYKYGLNANGMPKNSFPNHWKGENNLYVAGLSRRGLEGVSKDAIAIAGDIEKIMISG</sequence>
<gene>
    <name evidence="11" type="ORF">HS088_TW22G01408</name>
</gene>
<comment type="similarity">
    <text evidence="3 10">Belongs to the FMO family.</text>
</comment>
<comment type="caution">
    <text evidence="11">The sequence shown here is derived from an EMBL/GenBank/DDBJ whole genome shotgun (WGS) entry which is preliminary data.</text>
</comment>
<dbReference type="InParanoid" id="A0A7J7C0R9"/>
<dbReference type="Pfam" id="PF00743">
    <property type="entry name" value="FMO-like"/>
    <property type="match status" value="1"/>
</dbReference>
<dbReference type="AlphaFoldDB" id="A0A7J7C0R9"/>
<dbReference type="Proteomes" id="UP000593562">
    <property type="component" value="Unassembled WGS sequence"/>
</dbReference>